<dbReference type="GO" id="GO:0048039">
    <property type="term" value="F:ubiquinone binding"/>
    <property type="evidence" value="ECO:0007669"/>
    <property type="project" value="TreeGrafter"/>
</dbReference>
<feature type="transmembrane region" description="Helical" evidence="9">
    <location>
        <begin position="369"/>
        <end position="392"/>
    </location>
</feature>
<sequence>MLTGLPILTIIICAPIVGILAILLMPKERVSWMRYGALAASLLPLILSFILFISYQPERGGQAFREVYDWLELPLDSGALQLQYHLGLDGLSLCLLVLTALLSVMAVLASFVHIKKRFKAFYSLLLWLETGLLGLLLARDIGLFYLFMEMSLPAMFLLIGIWGGERREQAAGSFLVHHGLGSVLLLSAFVLLWTGGTAEGNLPESGHVLYNGSYESVQSRITGPDTWASPLLGESGEDMVPPSGMSEGMKQLIFTLFIVGFLIRLPVVPLHGWLLRLYQQAPPAVIMLVVGGILQAAGYGLLRFGLFMFPDQAAAGSVIFGILGLLSLLYGGLAAMVQEDFKSVIAYASIGQIGLVLLGIASMNELGLTGALVTMISLGLTSSLLILIVGSITERTGTARLDDLGGLARTMPYTSGILIAAGLAAIGIPGLSGFNGTLLTLLGLFDSMKGVAVALVLGLLPGFVYIPRAVLGVTFGTARESDGSWNDARFIEAVPMIVLLAFVILLGVYPSLLMDQAAASFSHLLSSLNTRIGG</sequence>
<dbReference type="PANTHER" id="PTHR43507:SF1">
    <property type="entry name" value="NADH-UBIQUINONE OXIDOREDUCTASE CHAIN 4"/>
    <property type="match status" value="1"/>
</dbReference>
<dbReference type="InterPro" id="IPR000260">
    <property type="entry name" value="NADH4_N"/>
</dbReference>
<keyword evidence="4" id="KW-1278">Translocase</keyword>
<feature type="transmembrane region" description="Helical" evidence="9">
    <location>
        <begin position="490"/>
        <end position="512"/>
    </location>
</feature>
<feature type="transmembrane region" description="Helical" evidence="9">
    <location>
        <begin position="344"/>
        <end position="363"/>
    </location>
</feature>
<evidence type="ECO:0000256" key="5">
    <source>
        <dbReference type="ARBA" id="ARBA00022989"/>
    </source>
</evidence>
<keyword evidence="13" id="KW-1185">Reference proteome</keyword>
<feature type="transmembrane region" description="Helical" evidence="9">
    <location>
        <begin position="144"/>
        <end position="162"/>
    </location>
</feature>
<dbReference type="NCBIfam" id="TIGR01972">
    <property type="entry name" value="NDH_I_M"/>
    <property type="match status" value="1"/>
</dbReference>
<keyword evidence="7 9" id="KW-0472">Membrane</keyword>
<dbReference type="PANTHER" id="PTHR43507">
    <property type="entry name" value="NADH-UBIQUINONE OXIDOREDUCTASE CHAIN 4"/>
    <property type="match status" value="1"/>
</dbReference>
<feature type="transmembrane region" description="Helical" evidence="9">
    <location>
        <begin position="6"/>
        <end position="25"/>
    </location>
</feature>
<dbReference type="GO" id="GO:0005886">
    <property type="term" value="C:plasma membrane"/>
    <property type="evidence" value="ECO:0007669"/>
    <property type="project" value="UniProtKB-SubCell"/>
</dbReference>
<dbReference type="EMBL" id="JAELUP010000061">
    <property type="protein sequence ID" value="MBJ6361892.1"/>
    <property type="molecule type" value="Genomic_DNA"/>
</dbReference>
<gene>
    <name evidence="12" type="ORF">JFN88_11520</name>
</gene>
<dbReference type="GO" id="GO:0042773">
    <property type="term" value="P:ATP synthesis coupled electron transport"/>
    <property type="evidence" value="ECO:0007669"/>
    <property type="project" value="InterPro"/>
</dbReference>
<feature type="transmembrane region" description="Helical" evidence="9">
    <location>
        <begin position="37"/>
        <end position="55"/>
    </location>
</feature>
<dbReference type="RefSeq" id="WP_199019444.1">
    <property type="nucleotide sequence ID" value="NZ_JAELUP010000061.1"/>
</dbReference>
<dbReference type="GO" id="GO:0015990">
    <property type="term" value="P:electron transport coupled proton transport"/>
    <property type="evidence" value="ECO:0007669"/>
    <property type="project" value="TreeGrafter"/>
</dbReference>
<dbReference type="InterPro" id="IPR001750">
    <property type="entry name" value="ND/Mrp_TM"/>
</dbReference>
<evidence type="ECO:0000256" key="6">
    <source>
        <dbReference type="ARBA" id="ARBA00023027"/>
    </source>
</evidence>
<feature type="transmembrane region" description="Helical" evidence="9">
    <location>
        <begin position="284"/>
        <end position="302"/>
    </location>
</feature>
<feature type="domain" description="NADH:quinone oxidoreductase/Mrp antiporter transmembrane" evidence="10">
    <location>
        <begin position="138"/>
        <end position="456"/>
    </location>
</feature>
<feature type="domain" description="NADH:ubiquinone oxidoreductase chain 4 N-terminal" evidence="11">
    <location>
        <begin position="70"/>
        <end position="132"/>
    </location>
</feature>
<evidence type="ECO:0000313" key="12">
    <source>
        <dbReference type="EMBL" id="MBJ6361892.1"/>
    </source>
</evidence>
<protein>
    <submittedName>
        <fullName evidence="12">NADH-quinone oxidoreductase subunit M</fullName>
    </submittedName>
</protein>
<dbReference type="AlphaFoldDB" id="A0A934IZ47"/>
<dbReference type="Proteomes" id="UP000640274">
    <property type="component" value="Unassembled WGS sequence"/>
</dbReference>
<dbReference type="InterPro" id="IPR010227">
    <property type="entry name" value="NADH_Q_OxRdtase_chainM/4"/>
</dbReference>
<reference evidence="12" key="1">
    <citation type="submission" date="2020-12" db="EMBL/GenBank/DDBJ databases">
        <authorList>
            <person name="Huq M.A."/>
        </authorList>
    </citation>
    <scope>NUCLEOTIDE SEQUENCE</scope>
    <source>
        <strain evidence="12">MAHUQ-46</strain>
    </source>
</reference>
<comment type="subcellular location">
    <subcellularLocation>
        <location evidence="1">Cell membrane</location>
        <topology evidence="1">Multi-pass membrane protein</topology>
    </subcellularLocation>
    <subcellularLocation>
        <location evidence="8">Membrane</location>
        <topology evidence="8">Multi-pass membrane protein</topology>
    </subcellularLocation>
</comment>
<feature type="transmembrane region" description="Helical" evidence="9">
    <location>
        <begin position="413"/>
        <end position="431"/>
    </location>
</feature>
<dbReference type="GO" id="GO:0008137">
    <property type="term" value="F:NADH dehydrogenase (ubiquinone) activity"/>
    <property type="evidence" value="ECO:0007669"/>
    <property type="project" value="InterPro"/>
</dbReference>
<evidence type="ECO:0000256" key="1">
    <source>
        <dbReference type="ARBA" id="ARBA00004651"/>
    </source>
</evidence>
<feature type="transmembrane region" description="Helical" evidence="9">
    <location>
        <begin position="90"/>
        <end position="113"/>
    </location>
</feature>
<keyword evidence="3 8" id="KW-0812">Transmembrane</keyword>
<feature type="transmembrane region" description="Helical" evidence="9">
    <location>
        <begin position="252"/>
        <end position="272"/>
    </location>
</feature>
<evidence type="ECO:0000256" key="2">
    <source>
        <dbReference type="ARBA" id="ARBA00009025"/>
    </source>
</evidence>
<name>A0A934IZ47_9BACL</name>
<keyword evidence="6" id="KW-0520">NAD</keyword>
<feature type="transmembrane region" description="Helical" evidence="9">
    <location>
        <begin position="451"/>
        <end position="478"/>
    </location>
</feature>
<proteinExistence type="inferred from homology"/>
<evidence type="ECO:0000256" key="3">
    <source>
        <dbReference type="ARBA" id="ARBA00022692"/>
    </source>
</evidence>
<dbReference type="GO" id="GO:0003954">
    <property type="term" value="F:NADH dehydrogenase activity"/>
    <property type="evidence" value="ECO:0007669"/>
    <property type="project" value="TreeGrafter"/>
</dbReference>
<evidence type="ECO:0000259" key="10">
    <source>
        <dbReference type="Pfam" id="PF00361"/>
    </source>
</evidence>
<evidence type="ECO:0000256" key="9">
    <source>
        <dbReference type="SAM" id="Phobius"/>
    </source>
</evidence>
<feature type="transmembrane region" description="Helical" evidence="9">
    <location>
        <begin position="120"/>
        <end position="138"/>
    </location>
</feature>
<comment type="caution">
    <text evidence="12">The sequence shown here is derived from an EMBL/GenBank/DDBJ whole genome shotgun (WGS) entry which is preliminary data.</text>
</comment>
<evidence type="ECO:0000259" key="11">
    <source>
        <dbReference type="Pfam" id="PF01059"/>
    </source>
</evidence>
<comment type="similarity">
    <text evidence="2">Belongs to the complex I subunit 4 family.</text>
</comment>
<dbReference type="Pfam" id="PF01059">
    <property type="entry name" value="Oxidored_q5_N"/>
    <property type="match status" value="1"/>
</dbReference>
<evidence type="ECO:0000256" key="7">
    <source>
        <dbReference type="ARBA" id="ARBA00023136"/>
    </source>
</evidence>
<dbReference type="PRINTS" id="PR01437">
    <property type="entry name" value="NUOXDRDTASE4"/>
</dbReference>
<dbReference type="Pfam" id="PF00361">
    <property type="entry name" value="Proton_antipo_M"/>
    <property type="match status" value="1"/>
</dbReference>
<feature type="transmembrane region" description="Helical" evidence="9">
    <location>
        <begin position="314"/>
        <end position="337"/>
    </location>
</feature>
<organism evidence="12 13">
    <name type="scientific">Paenibacillus roseus</name>
    <dbReference type="NCBI Taxonomy" id="2798579"/>
    <lineage>
        <taxon>Bacteria</taxon>
        <taxon>Bacillati</taxon>
        <taxon>Bacillota</taxon>
        <taxon>Bacilli</taxon>
        <taxon>Bacillales</taxon>
        <taxon>Paenibacillaceae</taxon>
        <taxon>Paenibacillus</taxon>
    </lineage>
</organism>
<feature type="transmembrane region" description="Helical" evidence="9">
    <location>
        <begin position="174"/>
        <end position="193"/>
    </location>
</feature>
<keyword evidence="5 9" id="KW-1133">Transmembrane helix</keyword>
<evidence type="ECO:0000256" key="4">
    <source>
        <dbReference type="ARBA" id="ARBA00022967"/>
    </source>
</evidence>
<evidence type="ECO:0000256" key="8">
    <source>
        <dbReference type="RuleBase" id="RU000320"/>
    </source>
</evidence>
<dbReference type="InterPro" id="IPR003918">
    <property type="entry name" value="NADH_UbQ_OxRdtase"/>
</dbReference>
<evidence type="ECO:0000313" key="13">
    <source>
        <dbReference type="Proteomes" id="UP000640274"/>
    </source>
</evidence>
<accession>A0A934IZ47</accession>